<name>A0ABP0B019_9PEZI</name>
<accession>A0ABP0B019</accession>
<dbReference type="EMBL" id="CAWUHB010000006">
    <property type="protein sequence ID" value="CAK7212861.1"/>
    <property type="molecule type" value="Genomic_DNA"/>
</dbReference>
<dbReference type="PANTHER" id="PTHR36847">
    <property type="entry name" value="AMIDOLIGASE ENZYME"/>
    <property type="match status" value="1"/>
</dbReference>
<sequence>MPSAVVVNPCDASRPAGPDTVDDICLGMELKFLLLGLPRSEMAGLSYEHFAGDIPTGGRDVYQKQAYSAMARVIERVSSMEKLSGTSASPIQPRAVSRNDIADAGLKERDYWPSHWIVKKANSVEHTKEDPRPDLRRTNGIAVPVEVNSPKLAWRDLYAPLLVSKVLSRVKTMPTYVNHTCDVHVHVGRCDGVAFTLATLKKLATIFWLAEPVLRSVRNPHSPNFNNDYTWGFDQRRYSRLALALDKRSPPTDNVLIGEEILMRVRSSPGVHVHREERGDWHKFMDGTGTAAFQNEALRAIWQTASARELGLLLSGTQREHRRLGFNFSAFGGEDERARTNPRTVEFRILEGTLQEDLVLGWLKICGKLVELATKGRQARFCDVVQYLVAKQPAYEELRKNAEAAVFRQPERQGRSKWPSRDALFVDFMETIDVDPASYKPFQEKIRREYGSV</sequence>
<dbReference type="Pfam" id="PF12224">
    <property type="entry name" value="Amidoligase_2"/>
    <property type="match status" value="1"/>
</dbReference>
<evidence type="ECO:0000313" key="2">
    <source>
        <dbReference type="Proteomes" id="UP001642405"/>
    </source>
</evidence>
<comment type="caution">
    <text evidence="1">The sequence shown here is derived from an EMBL/GenBank/DDBJ whole genome shotgun (WGS) entry which is preliminary data.</text>
</comment>
<keyword evidence="2" id="KW-1185">Reference proteome</keyword>
<dbReference type="InterPro" id="IPR022025">
    <property type="entry name" value="Amidoligase_2"/>
</dbReference>
<evidence type="ECO:0008006" key="3">
    <source>
        <dbReference type="Google" id="ProtNLM"/>
    </source>
</evidence>
<protein>
    <recommendedName>
        <fullName evidence="3">Amidoligase enzyme</fullName>
    </recommendedName>
</protein>
<dbReference type="Proteomes" id="UP001642405">
    <property type="component" value="Unassembled WGS sequence"/>
</dbReference>
<organism evidence="1 2">
    <name type="scientific">Sporothrix curviconia</name>
    <dbReference type="NCBI Taxonomy" id="1260050"/>
    <lineage>
        <taxon>Eukaryota</taxon>
        <taxon>Fungi</taxon>
        <taxon>Dikarya</taxon>
        <taxon>Ascomycota</taxon>
        <taxon>Pezizomycotina</taxon>
        <taxon>Sordariomycetes</taxon>
        <taxon>Sordariomycetidae</taxon>
        <taxon>Ophiostomatales</taxon>
        <taxon>Ophiostomataceae</taxon>
        <taxon>Sporothrix</taxon>
    </lineage>
</organism>
<reference evidence="1 2" key="1">
    <citation type="submission" date="2024-01" db="EMBL/GenBank/DDBJ databases">
        <authorList>
            <person name="Allen C."/>
            <person name="Tagirdzhanova G."/>
        </authorList>
    </citation>
    <scope>NUCLEOTIDE SEQUENCE [LARGE SCALE GENOMIC DNA]</scope>
</reference>
<proteinExistence type="predicted"/>
<dbReference type="PANTHER" id="PTHR36847:SF1">
    <property type="entry name" value="AMIDOLIGASE ENZYME"/>
    <property type="match status" value="1"/>
</dbReference>
<evidence type="ECO:0000313" key="1">
    <source>
        <dbReference type="EMBL" id="CAK7212861.1"/>
    </source>
</evidence>
<gene>
    <name evidence="1" type="ORF">SCUCBS95973_001604</name>
</gene>